<organism evidence="7 8">
    <name type="scientific">Coemansia javaensis</name>
    <dbReference type="NCBI Taxonomy" id="2761396"/>
    <lineage>
        <taxon>Eukaryota</taxon>
        <taxon>Fungi</taxon>
        <taxon>Fungi incertae sedis</taxon>
        <taxon>Zoopagomycota</taxon>
        <taxon>Kickxellomycotina</taxon>
        <taxon>Kickxellomycetes</taxon>
        <taxon>Kickxellales</taxon>
        <taxon>Kickxellaceae</taxon>
        <taxon>Coemansia</taxon>
    </lineage>
</organism>
<dbReference type="InterPro" id="IPR000504">
    <property type="entry name" value="RRM_dom"/>
</dbReference>
<feature type="region of interest" description="Disordered" evidence="5">
    <location>
        <begin position="569"/>
        <end position="589"/>
    </location>
</feature>
<feature type="region of interest" description="Disordered" evidence="5">
    <location>
        <begin position="381"/>
        <end position="513"/>
    </location>
</feature>
<evidence type="ECO:0000256" key="2">
    <source>
        <dbReference type="ARBA" id="ARBA00022884"/>
    </source>
</evidence>
<dbReference type="InterPro" id="IPR034138">
    <property type="entry name" value="NOP8_RRM"/>
</dbReference>
<dbReference type="PANTHER" id="PTHR48029:SF1">
    <property type="entry name" value="NUCLEOLAR PROTEIN 8"/>
    <property type="match status" value="1"/>
</dbReference>
<sequence length="631" mass="67016">MAQTEAAVEKRVYIGGFAQPVTADDVRGRFKPFGEVHAVDLPAGERGFGYVSISITPAQWQRCVRVYSGAAWKGGKMRIEEAREDYMARLRREWAEAAAGAPASKKKARSAGSDGVLADDMALVTTKNMSRYAGWMKNRYGRPVLKYSICRPNGRRFTFDPARNARIYERLSGPASSKRLRDLQWEYDAEQAQQDFAAARQLPAAAAALLRAAEKRLEQKRAAEDESRQAREQLVAKRRRLEEDSRRAQERLLARSKKPDVPAQEEPRRGGAESDADSDVPDLASLDIAAGGDPALLAEAEEIAALMASGSSELRGKLQEKLASGAFDSDDDDDDDDDDGAPAKPTLPAHPAARGDAELTAEDIDLQEERRRTAAILGQLLGGVAGGSDGPGATVELDAEAAEPQDGAGGAPAKADGGSSSASSESSSEQTSDSSDSSSEPGSGAGSSSSSGSSSGDGDGDDSDSGSSSSSSDAADTGDADTDGDEKDDDNEEDAMDVDSKPAGGGLFGGAQGGQFRFTEMLGLEADERSAIALAAADENAGPVTGGARVAGPSERNLNANRLPAFFPDMDSPAFRRPEPAFQRQKTEEELEADLDAARRRLAEDYKEQQRQAQRRARQLYEGQQPKGAAR</sequence>
<dbReference type="OrthoDB" id="21643at2759"/>
<evidence type="ECO:0000259" key="6">
    <source>
        <dbReference type="PROSITE" id="PS50102"/>
    </source>
</evidence>
<keyword evidence="2 4" id="KW-0694">RNA-binding</keyword>
<evidence type="ECO:0000256" key="4">
    <source>
        <dbReference type="PROSITE-ProRule" id="PRU00176"/>
    </source>
</evidence>
<evidence type="ECO:0000256" key="3">
    <source>
        <dbReference type="ARBA" id="ARBA00023242"/>
    </source>
</evidence>
<keyword evidence="8" id="KW-1185">Reference proteome</keyword>
<dbReference type="InterPro" id="IPR012677">
    <property type="entry name" value="Nucleotide-bd_a/b_plait_sf"/>
</dbReference>
<feature type="compositionally biased region" description="Low complexity" evidence="5">
    <location>
        <begin position="411"/>
        <end position="456"/>
    </location>
</feature>
<dbReference type="SUPFAM" id="SSF54928">
    <property type="entry name" value="RNA-binding domain, RBD"/>
    <property type="match status" value="1"/>
</dbReference>
<protein>
    <recommendedName>
        <fullName evidence="6">RRM domain-containing protein</fullName>
    </recommendedName>
</protein>
<evidence type="ECO:0000256" key="1">
    <source>
        <dbReference type="ARBA" id="ARBA00004604"/>
    </source>
</evidence>
<dbReference type="GO" id="GO:0003723">
    <property type="term" value="F:RNA binding"/>
    <property type="evidence" value="ECO:0007669"/>
    <property type="project" value="UniProtKB-UniRule"/>
</dbReference>
<comment type="caution">
    <text evidence="7">The sequence shown here is derived from an EMBL/GenBank/DDBJ whole genome shotgun (WGS) entry which is preliminary data.</text>
</comment>
<feature type="compositionally biased region" description="Gly residues" evidence="5">
    <location>
        <begin position="503"/>
        <end position="513"/>
    </location>
</feature>
<evidence type="ECO:0000256" key="5">
    <source>
        <dbReference type="SAM" id="MobiDB-lite"/>
    </source>
</evidence>
<dbReference type="CDD" id="cd12226">
    <property type="entry name" value="RRM_NOL8"/>
    <property type="match status" value="1"/>
</dbReference>
<feature type="region of interest" description="Disordered" evidence="5">
    <location>
        <begin position="605"/>
        <end position="631"/>
    </location>
</feature>
<evidence type="ECO:0000313" key="8">
    <source>
        <dbReference type="Proteomes" id="UP001140217"/>
    </source>
</evidence>
<dbReference type="SMART" id="SM00360">
    <property type="entry name" value="RRM"/>
    <property type="match status" value="1"/>
</dbReference>
<dbReference type="Proteomes" id="UP001140217">
    <property type="component" value="Unassembled WGS sequence"/>
</dbReference>
<feature type="compositionally biased region" description="Acidic residues" evidence="5">
    <location>
        <begin position="328"/>
        <end position="340"/>
    </location>
</feature>
<name>A0A9W8HJX1_9FUNG</name>
<feature type="compositionally biased region" description="Basic and acidic residues" evidence="5">
    <location>
        <begin position="236"/>
        <end position="272"/>
    </location>
</feature>
<dbReference type="PROSITE" id="PS50102">
    <property type="entry name" value="RRM"/>
    <property type="match status" value="1"/>
</dbReference>
<feature type="domain" description="RRM" evidence="6">
    <location>
        <begin position="10"/>
        <end position="84"/>
    </location>
</feature>
<accession>A0A9W8HJX1</accession>
<feature type="compositionally biased region" description="Acidic residues" evidence="5">
    <location>
        <begin position="476"/>
        <end position="497"/>
    </location>
</feature>
<feature type="compositionally biased region" description="Gly residues" evidence="5">
    <location>
        <begin position="381"/>
        <end position="390"/>
    </location>
</feature>
<evidence type="ECO:0000313" key="7">
    <source>
        <dbReference type="EMBL" id="KAJ2785688.1"/>
    </source>
</evidence>
<reference evidence="7" key="1">
    <citation type="submission" date="2022-07" db="EMBL/GenBank/DDBJ databases">
        <title>Phylogenomic reconstructions and comparative analyses of Kickxellomycotina fungi.</title>
        <authorList>
            <person name="Reynolds N.K."/>
            <person name="Stajich J.E."/>
            <person name="Barry K."/>
            <person name="Grigoriev I.V."/>
            <person name="Crous P."/>
            <person name="Smith M.E."/>
        </authorList>
    </citation>
    <scope>NUCLEOTIDE SEQUENCE</scope>
    <source>
        <strain evidence="7">NBRC 105414</strain>
    </source>
</reference>
<dbReference type="AlphaFoldDB" id="A0A9W8HJX1"/>
<dbReference type="PANTHER" id="PTHR48029">
    <property type="entry name" value="NUCLEOLAR PROTEIN 8"/>
    <property type="match status" value="1"/>
</dbReference>
<dbReference type="Gene3D" id="3.30.70.330">
    <property type="match status" value="1"/>
</dbReference>
<keyword evidence="3" id="KW-0539">Nucleus</keyword>
<feature type="region of interest" description="Disordered" evidence="5">
    <location>
        <begin position="311"/>
        <end position="367"/>
    </location>
</feature>
<dbReference type="EMBL" id="JANBUL010000008">
    <property type="protein sequence ID" value="KAJ2785688.1"/>
    <property type="molecule type" value="Genomic_DNA"/>
</dbReference>
<dbReference type="GO" id="GO:0005730">
    <property type="term" value="C:nucleolus"/>
    <property type="evidence" value="ECO:0007669"/>
    <property type="project" value="UniProtKB-SubCell"/>
</dbReference>
<proteinExistence type="predicted"/>
<feature type="compositionally biased region" description="Low complexity" evidence="5">
    <location>
        <begin position="465"/>
        <end position="475"/>
    </location>
</feature>
<feature type="region of interest" description="Disordered" evidence="5">
    <location>
        <begin position="236"/>
        <end position="279"/>
    </location>
</feature>
<dbReference type="InterPro" id="IPR035979">
    <property type="entry name" value="RBD_domain_sf"/>
</dbReference>
<gene>
    <name evidence="7" type="ORF">H4R18_000379</name>
</gene>
<comment type="subcellular location">
    <subcellularLocation>
        <location evidence="1">Nucleus</location>
        <location evidence="1">Nucleolus</location>
    </subcellularLocation>
</comment>